<accession>A0A4Z1L1N1</accession>
<proteinExistence type="predicted"/>
<organism evidence="1 2">
    <name type="scientific">Botrytis porri</name>
    <dbReference type="NCBI Taxonomy" id="87229"/>
    <lineage>
        <taxon>Eukaryota</taxon>
        <taxon>Fungi</taxon>
        <taxon>Dikarya</taxon>
        <taxon>Ascomycota</taxon>
        <taxon>Pezizomycotina</taxon>
        <taxon>Leotiomycetes</taxon>
        <taxon>Helotiales</taxon>
        <taxon>Sclerotiniaceae</taxon>
        <taxon>Botrytis</taxon>
    </lineage>
</organism>
<keyword evidence="2" id="KW-1185">Reference proteome</keyword>
<gene>
    <name evidence="1" type="ORF">BPOR_0053g00200</name>
</gene>
<dbReference type="AlphaFoldDB" id="A0A4Z1L1N1"/>
<evidence type="ECO:0000313" key="1">
    <source>
        <dbReference type="EMBL" id="TGO90729.1"/>
    </source>
</evidence>
<dbReference type="STRING" id="87229.A0A4Z1L1N1"/>
<dbReference type="Proteomes" id="UP000297280">
    <property type="component" value="Unassembled WGS sequence"/>
</dbReference>
<reference evidence="1 2" key="1">
    <citation type="submission" date="2017-12" db="EMBL/GenBank/DDBJ databases">
        <title>Comparative genomics of Botrytis spp.</title>
        <authorList>
            <person name="Valero-Jimenez C.A."/>
            <person name="Tapia P."/>
            <person name="Veloso J."/>
            <person name="Silva-Moreno E."/>
            <person name="Staats M."/>
            <person name="Valdes J.H."/>
            <person name="Van Kan J.A.L."/>
        </authorList>
    </citation>
    <scope>NUCLEOTIDE SEQUENCE [LARGE SCALE GENOMIC DNA]</scope>
    <source>
        <strain evidence="1 2">MUCL3349</strain>
    </source>
</reference>
<dbReference type="EMBL" id="PQXO01000053">
    <property type="protein sequence ID" value="TGO90729.1"/>
    <property type="molecule type" value="Genomic_DNA"/>
</dbReference>
<comment type="caution">
    <text evidence="1">The sequence shown here is derived from an EMBL/GenBank/DDBJ whole genome shotgun (WGS) entry which is preliminary data.</text>
</comment>
<sequence length="233" mass="26842">MSQVSALEFAKPSGNKNITLEPRRGAKFLFTKASIDSERQEQVTKGVQELNSPTSFKAIIRIILESLFRKVNHRYYRLDEYIFKDNSQSWNSSSFLTLKKASLELSAEIKFFPVLLFQYFVLNILLSPLEYDPILGSLRYSIYMSFDDVAGDYSQSIFTHGSTTQEACHCDLPLKRKSYTYHSPEEFSMVPESSKALAFRATLEFLNRQKALFDILSHKIAILTYTRATLHFL</sequence>
<protein>
    <submittedName>
        <fullName evidence="1">Uncharacterized protein</fullName>
    </submittedName>
</protein>
<evidence type="ECO:0000313" key="2">
    <source>
        <dbReference type="Proteomes" id="UP000297280"/>
    </source>
</evidence>
<name>A0A4Z1L1N1_9HELO</name>